<keyword evidence="2" id="KW-1185">Reference proteome</keyword>
<dbReference type="AlphaFoldDB" id="M1XQP1"/>
<dbReference type="EMBL" id="HF582854">
    <property type="protein sequence ID" value="CCQ36467.1"/>
    <property type="molecule type" value="Genomic_DNA"/>
</dbReference>
<gene>
    <name evidence="1" type="ordered locus">Nmlp_2298</name>
</gene>
<reference evidence="1 2" key="1">
    <citation type="journal article" date="2013" name="Genome Announc.">
        <title>Genome of the haloarchaeon Natronomonas moolapensis, a neutrophilic member of a previously haloalkaliphilic genus.</title>
        <authorList>
            <person name="Dyall-Smith M.L."/>
            <person name="Pfeiffer F."/>
            <person name="Oberwinkler T."/>
            <person name="Klee K."/>
            <person name="Rampp M."/>
            <person name="Palm P."/>
            <person name="Gross K."/>
            <person name="Schuster S.C."/>
            <person name="Oesterhelt D."/>
        </authorList>
    </citation>
    <scope>NUCLEOTIDE SEQUENCE [LARGE SCALE GENOMIC DNA]</scope>
    <source>
        <strain evidence="2">DSM 18674 / JCM 14361 / 8.8.11</strain>
    </source>
</reference>
<evidence type="ECO:0000313" key="1">
    <source>
        <dbReference type="EMBL" id="CCQ36467.1"/>
    </source>
</evidence>
<organism evidence="1 2">
    <name type="scientific">Natronomonas moolapensis (strain DSM 18674 / CECT 7526 / JCM 14361 / 8.8.11)</name>
    <dbReference type="NCBI Taxonomy" id="268739"/>
    <lineage>
        <taxon>Archaea</taxon>
        <taxon>Methanobacteriati</taxon>
        <taxon>Methanobacteriota</taxon>
        <taxon>Stenosarchaea group</taxon>
        <taxon>Halobacteria</taxon>
        <taxon>Halobacteriales</taxon>
        <taxon>Natronomonadaceae</taxon>
        <taxon>Natronomonas</taxon>
    </lineage>
</organism>
<dbReference type="OrthoDB" id="70008at2157"/>
<accession>M1XQP1</accession>
<dbReference type="STRING" id="268739.Nmlp_2298"/>
<proteinExistence type="predicted"/>
<dbReference type="HOGENOM" id="CLU_202923_0_0_2"/>
<evidence type="ECO:0000313" key="2">
    <source>
        <dbReference type="Proteomes" id="UP000011867"/>
    </source>
</evidence>
<dbReference type="RefSeq" id="WP_015409266.1">
    <property type="nucleotide sequence ID" value="NC_020388.1"/>
</dbReference>
<dbReference type="KEGG" id="nmo:Nmlp_2298"/>
<name>M1XQP1_NATM8</name>
<protein>
    <submittedName>
        <fullName evidence="1">Uncharacterized protein</fullName>
    </submittedName>
</protein>
<dbReference type="Proteomes" id="UP000011867">
    <property type="component" value="Chromosome"/>
</dbReference>
<sequence>MSVAGRCEICGTGEIEDGCDRCGQLVCSDHFDESTGLCTECLAEFGEAPERGRDGYPDGVDEHRF</sequence>
<dbReference type="eggNOG" id="arCOG06415">
    <property type="taxonomic scope" value="Archaea"/>
</dbReference>
<dbReference type="GeneID" id="14651215"/>